<feature type="compositionally biased region" description="Polar residues" evidence="8">
    <location>
        <begin position="365"/>
        <end position="374"/>
    </location>
</feature>
<keyword evidence="4 7" id="KW-0863">Zinc-finger</keyword>
<dbReference type="InterPro" id="IPR050331">
    <property type="entry name" value="Zinc_finger"/>
</dbReference>
<evidence type="ECO:0000256" key="5">
    <source>
        <dbReference type="ARBA" id="ARBA00022833"/>
    </source>
</evidence>
<feature type="domain" description="C2H2-type" evidence="9">
    <location>
        <begin position="510"/>
        <end position="538"/>
    </location>
</feature>
<dbReference type="SUPFAM" id="SSF57667">
    <property type="entry name" value="beta-beta-alpha zinc fingers"/>
    <property type="match status" value="4"/>
</dbReference>
<sequence length="675" mass="76046">MLLYSSEETAKTEEPNSTQRQGRIFDTAEQTTMSSSSENNRRFACENCEKVFTDPSNLQRHIRSQHMGARSHACPECGKTFATSSGLKQHQHIHSSVKPFQCEVCLKAYTQFSNLCRHKRMHADCRQQIKCSDCGQAFSTITSLSKHKRFCEGALRNGLSLNVAASDIKQPMHSTFGFPGSRATSFDPSLYMRLLSGRSTMPYPQLGAGLSIPFGNQMDNFKYMPSPYMNGSFDLPHLLKPSFSYTSGVRKREEEHPMNKKLRTVNDKSGSDGESELNNSSDGESTADWDEKKRLNSIDSDKTEGHAFSPPMKQSTAFTPVQTSSNGSAKVEGRSKPIEQPLDLSRSKSEDDEEEDIVKRLYHNQKLSPNNKTIPISPKATKPTNIVSPIPTRPQPGLGATEVAQLERFISESNKLSSFPRFPFLGNSYSIPFMNPYAMHLSQSTHLPSLPPSMSQFPVYPGLGDYANMRMSQMMHKPRDRYSCKFCGKVFPRSANLTRHLRTHTGEQPYKCKYCERSFSISSNLQRHVRNIHNKEKPFRCHLCDRCFGQQTNLDRHLRKHEIDGPNVIDSPHESESDDDIDDVFEDGANNDIINGDSELNDEEDEEIDVSENDDFEHDIKPRENVGEEPLYKQSLINESTDNIDECLDASVMQPNCQSGLVTALHCSSSQLLCS</sequence>
<feature type="domain" description="C2H2-type" evidence="9">
    <location>
        <begin position="482"/>
        <end position="509"/>
    </location>
</feature>
<feature type="domain" description="C2H2-type" evidence="9">
    <location>
        <begin position="129"/>
        <end position="149"/>
    </location>
</feature>
<dbReference type="InterPro" id="IPR013087">
    <property type="entry name" value="Znf_C2H2_type"/>
</dbReference>
<dbReference type="Pfam" id="PF00096">
    <property type="entry name" value="zf-C2H2"/>
    <property type="match status" value="7"/>
</dbReference>
<dbReference type="Proteomes" id="UP001164746">
    <property type="component" value="Chromosome 9"/>
</dbReference>
<evidence type="ECO:0000256" key="2">
    <source>
        <dbReference type="ARBA" id="ARBA00022723"/>
    </source>
</evidence>
<evidence type="ECO:0000313" key="11">
    <source>
        <dbReference type="Proteomes" id="UP001164746"/>
    </source>
</evidence>
<dbReference type="PROSITE" id="PS00028">
    <property type="entry name" value="ZINC_FINGER_C2H2_1"/>
    <property type="match status" value="6"/>
</dbReference>
<evidence type="ECO:0000256" key="4">
    <source>
        <dbReference type="ARBA" id="ARBA00022771"/>
    </source>
</evidence>
<dbReference type="EMBL" id="CP111020">
    <property type="protein sequence ID" value="WAR14772.1"/>
    <property type="molecule type" value="Genomic_DNA"/>
</dbReference>
<comment type="subcellular location">
    <subcellularLocation>
        <location evidence="1">Nucleus</location>
    </subcellularLocation>
</comment>
<evidence type="ECO:0000259" key="9">
    <source>
        <dbReference type="PROSITE" id="PS50157"/>
    </source>
</evidence>
<keyword evidence="5" id="KW-0862">Zinc</keyword>
<keyword evidence="11" id="KW-1185">Reference proteome</keyword>
<name>A0ABY7F103_MYAAR</name>
<dbReference type="InterPro" id="IPR036236">
    <property type="entry name" value="Znf_C2H2_sf"/>
</dbReference>
<dbReference type="PANTHER" id="PTHR16515">
    <property type="entry name" value="PR DOMAIN ZINC FINGER PROTEIN"/>
    <property type="match status" value="1"/>
</dbReference>
<evidence type="ECO:0000256" key="1">
    <source>
        <dbReference type="ARBA" id="ARBA00004123"/>
    </source>
</evidence>
<dbReference type="PANTHER" id="PTHR16515:SF49">
    <property type="entry name" value="GASTRULA ZINC FINGER PROTEIN XLCGF49.1-LIKE-RELATED"/>
    <property type="match status" value="1"/>
</dbReference>
<protein>
    <submittedName>
        <fullName evidence="10">PRD16-like protein</fullName>
    </submittedName>
</protein>
<feature type="compositionally biased region" description="Basic and acidic residues" evidence="8">
    <location>
        <begin position="250"/>
        <end position="271"/>
    </location>
</feature>
<dbReference type="PROSITE" id="PS50157">
    <property type="entry name" value="ZINC_FINGER_C2H2_2"/>
    <property type="match status" value="7"/>
</dbReference>
<keyword evidence="6" id="KW-0539">Nucleus</keyword>
<dbReference type="SMART" id="SM00355">
    <property type="entry name" value="ZnF_C2H2"/>
    <property type="match status" value="7"/>
</dbReference>
<gene>
    <name evidence="10" type="ORF">MAR_004877</name>
</gene>
<evidence type="ECO:0000256" key="3">
    <source>
        <dbReference type="ARBA" id="ARBA00022737"/>
    </source>
</evidence>
<proteinExistence type="predicted"/>
<feature type="compositionally biased region" description="Polar residues" evidence="8">
    <location>
        <begin position="312"/>
        <end position="328"/>
    </location>
</feature>
<feature type="region of interest" description="Disordered" evidence="8">
    <location>
        <begin position="248"/>
        <end position="397"/>
    </location>
</feature>
<feature type="domain" description="C2H2-type" evidence="9">
    <location>
        <begin position="100"/>
        <end position="127"/>
    </location>
</feature>
<reference evidence="10" key="1">
    <citation type="submission" date="2022-11" db="EMBL/GenBank/DDBJ databases">
        <title>Centuries of genome instability and evolution in soft-shell clam transmissible cancer (bioRxiv).</title>
        <authorList>
            <person name="Hart S.F.M."/>
            <person name="Yonemitsu M.A."/>
            <person name="Giersch R.M."/>
            <person name="Beal B.F."/>
            <person name="Arriagada G."/>
            <person name="Davis B.W."/>
            <person name="Ostrander E.A."/>
            <person name="Goff S.P."/>
            <person name="Metzger M.J."/>
        </authorList>
    </citation>
    <scope>NUCLEOTIDE SEQUENCE</scope>
    <source>
        <strain evidence="10">MELC-2E11</strain>
        <tissue evidence="10">Siphon/mantle</tissue>
    </source>
</reference>
<accession>A0ABY7F103</accession>
<dbReference type="Gene3D" id="3.30.160.60">
    <property type="entry name" value="Classic Zinc Finger"/>
    <property type="match status" value="6"/>
</dbReference>
<feature type="domain" description="C2H2-type" evidence="9">
    <location>
        <begin position="539"/>
        <end position="566"/>
    </location>
</feature>
<feature type="domain" description="C2H2-type" evidence="9">
    <location>
        <begin position="43"/>
        <end position="71"/>
    </location>
</feature>
<evidence type="ECO:0000256" key="7">
    <source>
        <dbReference type="PROSITE-ProRule" id="PRU00042"/>
    </source>
</evidence>
<evidence type="ECO:0000256" key="6">
    <source>
        <dbReference type="ARBA" id="ARBA00023242"/>
    </source>
</evidence>
<organism evidence="10 11">
    <name type="scientific">Mya arenaria</name>
    <name type="common">Soft-shell clam</name>
    <dbReference type="NCBI Taxonomy" id="6604"/>
    <lineage>
        <taxon>Eukaryota</taxon>
        <taxon>Metazoa</taxon>
        <taxon>Spiralia</taxon>
        <taxon>Lophotrochozoa</taxon>
        <taxon>Mollusca</taxon>
        <taxon>Bivalvia</taxon>
        <taxon>Autobranchia</taxon>
        <taxon>Heteroconchia</taxon>
        <taxon>Euheterodonta</taxon>
        <taxon>Imparidentia</taxon>
        <taxon>Neoheterodontei</taxon>
        <taxon>Myida</taxon>
        <taxon>Myoidea</taxon>
        <taxon>Myidae</taxon>
        <taxon>Mya</taxon>
    </lineage>
</organism>
<keyword evidence="3" id="KW-0677">Repeat</keyword>
<evidence type="ECO:0000313" key="10">
    <source>
        <dbReference type="EMBL" id="WAR14772.1"/>
    </source>
</evidence>
<evidence type="ECO:0000256" key="8">
    <source>
        <dbReference type="SAM" id="MobiDB-lite"/>
    </source>
</evidence>
<feature type="region of interest" description="Disordered" evidence="8">
    <location>
        <begin position="1"/>
        <end position="24"/>
    </location>
</feature>
<feature type="domain" description="C2H2-type" evidence="9">
    <location>
        <begin position="72"/>
        <end position="99"/>
    </location>
</feature>
<keyword evidence="2" id="KW-0479">Metal-binding</keyword>
<feature type="compositionally biased region" description="Basic and acidic residues" evidence="8">
    <location>
        <begin position="289"/>
        <end position="305"/>
    </location>
</feature>